<comment type="caution">
    <text evidence="2">The sequence shown here is derived from an EMBL/GenBank/DDBJ whole genome shotgun (WGS) entry which is preliminary data.</text>
</comment>
<evidence type="ECO:0000313" key="2">
    <source>
        <dbReference type="EMBL" id="GMI39235.1"/>
    </source>
</evidence>
<dbReference type="Proteomes" id="UP001165060">
    <property type="component" value="Unassembled WGS sequence"/>
</dbReference>
<keyword evidence="3" id="KW-1185">Reference proteome</keyword>
<evidence type="ECO:0000256" key="1">
    <source>
        <dbReference type="SAM" id="MobiDB-lite"/>
    </source>
</evidence>
<reference evidence="2 3" key="1">
    <citation type="journal article" date="2023" name="Commun. Biol.">
        <title>Genome analysis of Parmales, the sister group of diatoms, reveals the evolutionary specialization of diatoms from phago-mixotrophs to photoautotrophs.</title>
        <authorList>
            <person name="Ban H."/>
            <person name="Sato S."/>
            <person name="Yoshikawa S."/>
            <person name="Yamada K."/>
            <person name="Nakamura Y."/>
            <person name="Ichinomiya M."/>
            <person name="Sato N."/>
            <person name="Blanc-Mathieu R."/>
            <person name="Endo H."/>
            <person name="Kuwata A."/>
            <person name="Ogata H."/>
        </authorList>
    </citation>
    <scope>NUCLEOTIDE SEQUENCE [LARGE SCALE GENOMIC DNA]</scope>
</reference>
<sequence>PPPRPANSGRQGFSADASNAELEKRIKEIEDKEMEDAAKASLEDAKEGGGMEDGGSDTKKSKTG</sequence>
<feature type="compositionally biased region" description="Basic and acidic residues" evidence="1">
    <location>
        <begin position="21"/>
        <end position="49"/>
    </location>
</feature>
<feature type="region of interest" description="Disordered" evidence="1">
    <location>
        <begin position="1"/>
        <end position="64"/>
    </location>
</feature>
<gene>
    <name evidence="2" type="ORF">TeGR_g1215</name>
</gene>
<name>A0ABQ6N495_9STRA</name>
<feature type="non-terminal residue" evidence="2">
    <location>
        <position position="1"/>
    </location>
</feature>
<protein>
    <submittedName>
        <fullName evidence="2">Uncharacterized protein</fullName>
    </submittedName>
</protein>
<proteinExistence type="predicted"/>
<dbReference type="EMBL" id="BRYB01003593">
    <property type="protein sequence ID" value="GMI39235.1"/>
    <property type="molecule type" value="Genomic_DNA"/>
</dbReference>
<evidence type="ECO:0000313" key="3">
    <source>
        <dbReference type="Proteomes" id="UP001165060"/>
    </source>
</evidence>
<accession>A0ABQ6N495</accession>
<organism evidence="2 3">
    <name type="scientific">Tetraparma gracilis</name>
    <dbReference type="NCBI Taxonomy" id="2962635"/>
    <lineage>
        <taxon>Eukaryota</taxon>
        <taxon>Sar</taxon>
        <taxon>Stramenopiles</taxon>
        <taxon>Ochrophyta</taxon>
        <taxon>Bolidophyceae</taxon>
        <taxon>Parmales</taxon>
        <taxon>Triparmaceae</taxon>
        <taxon>Tetraparma</taxon>
    </lineage>
</organism>